<dbReference type="AlphaFoldDB" id="A0A5B7EA97"/>
<accession>A0A5B7EA97</accession>
<name>A0A5B7EA97_PORTR</name>
<evidence type="ECO:0000313" key="1">
    <source>
        <dbReference type="EMBL" id="MPC30329.1"/>
    </source>
</evidence>
<reference evidence="1 2" key="1">
    <citation type="submission" date="2019-05" db="EMBL/GenBank/DDBJ databases">
        <title>Another draft genome of Portunus trituberculatus and its Hox gene families provides insights of decapod evolution.</title>
        <authorList>
            <person name="Jeong J.-H."/>
            <person name="Song I."/>
            <person name="Kim S."/>
            <person name="Choi T."/>
            <person name="Kim D."/>
            <person name="Ryu S."/>
            <person name="Kim W."/>
        </authorList>
    </citation>
    <scope>NUCLEOTIDE SEQUENCE [LARGE SCALE GENOMIC DNA]</scope>
    <source>
        <tissue evidence="1">Muscle</tissue>
    </source>
</reference>
<dbReference type="EMBL" id="VSRR010002232">
    <property type="protein sequence ID" value="MPC30329.1"/>
    <property type="molecule type" value="Genomic_DNA"/>
</dbReference>
<dbReference type="Proteomes" id="UP000324222">
    <property type="component" value="Unassembled WGS sequence"/>
</dbReference>
<protein>
    <submittedName>
        <fullName evidence="1">Uncharacterized protein</fullName>
    </submittedName>
</protein>
<sequence length="95" mass="10737">MKPLHSHADFYLAFKIVSRALRVSFLNLGCSPITSHWYSPEVAFVTLCSTTSRPVDTQHWREDVEAWLIGGRERRTLLQGPREGKGSYGSWGTVS</sequence>
<gene>
    <name evidence="1" type="ORF">E2C01_023590</name>
</gene>
<proteinExistence type="predicted"/>
<evidence type="ECO:0000313" key="2">
    <source>
        <dbReference type="Proteomes" id="UP000324222"/>
    </source>
</evidence>
<comment type="caution">
    <text evidence="1">The sequence shown here is derived from an EMBL/GenBank/DDBJ whole genome shotgun (WGS) entry which is preliminary data.</text>
</comment>
<organism evidence="1 2">
    <name type="scientific">Portunus trituberculatus</name>
    <name type="common">Swimming crab</name>
    <name type="synonym">Neptunus trituberculatus</name>
    <dbReference type="NCBI Taxonomy" id="210409"/>
    <lineage>
        <taxon>Eukaryota</taxon>
        <taxon>Metazoa</taxon>
        <taxon>Ecdysozoa</taxon>
        <taxon>Arthropoda</taxon>
        <taxon>Crustacea</taxon>
        <taxon>Multicrustacea</taxon>
        <taxon>Malacostraca</taxon>
        <taxon>Eumalacostraca</taxon>
        <taxon>Eucarida</taxon>
        <taxon>Decapoda</taxon>
        <taxon>Pleocyemata</taxon>
        <taxon>Brachyura</taxon>
        <taxon>Eubrachyura</taxon>
        <taxon>Portunoidea</taxon>
        <taxon>Portunidae</taxon>
        <taxon>Portuninae</taxon>
        <taxon>Portunus</taxon>
    </lineage>
</organism>
<keyword evidence="2" id="KW-1185">Reference proteome</keyword>